<dbReference type="AlphaFoldDB" id="A0A9P9F664"/>
<dbReference type="Proteomes" id="UP000738349">
    <property type="component" value="Unassembled WGS sequence"/>
</dbReference>
<evidence type="ECO:0000313" key="2">
    <source>
        <dbReference type="Proteomes" id="UP000738349"/>
    </source>
</evidence>
<accession>A0A9P9F664</accession>
<dbReference type="EMBL" id="JAGMUV010000006">
    <property type="protein sequence ID" value="KAH7153511.1"/>
    <property type="molecule type" value="Genomic_DNA"/>
</dbReference>
<reference evidence="1" key="1">
    <citation type="journal article" date="2021" name="Nat. Commun.">
        <title>Genetic determinants of endophytism in the Arabidopsis root mycobiome.</title>
        <authorList>
            <person name="Mesny F."/>
            <person name="Miyauchi S."/>
            <person name="Thiergart T."/>
            <person name="Pickel B."/>
            <person name="Atanasova L."/>
            <person name="Karlsson M."/>
            <person name="Huettel B."/>
            <person name="Barry K.W."/>
            <person name="Haridas S."/>
            <person name="Chen C."/>
            <person name="Bauer D."/>
            <person name="Andreopoulos W."/>
            <person name="Pangilinan J."/>
            <person name="LaButti K."/>
            <person name="Riley R."/>
            <person name="Lipzen A."/>
            <person name="Clum A."/>
            <person name="Drula E."/>
            <person name="Henrissat B."/>
            <person name="Kohler A."/>
            <person name="Grigoriev I.V."/>
            <person name="Martin F.M."/>
            <person name="Hacquard S."/>
        </authorList>
    </citation>
    <scope>NUCLEOTIDE SEQUENCE</scope>
    <source>
        <strain evidence="1">MPI-CAGE-AT-0147</strain>
    </source>
</reference>
<gene>
    <name evidence="1" type="ORF">EDB81DRAFT_882448</name>
</gene>
<keyword evidence="2" id="KW-1185">Reference proteome</keyword>
<name>A0A9P9F664_9HYPO</name>
<comment type="caution">
    <text evidence="1">The sequence shown here is derived from an EMBL/GenBank/DDBJ whole genome shotgun (WGS) entry which is preliminary data.</text>
</comment>
<protein>
    <submittedName>
        <fullName evidence="1">Uncharacterized protein</fullName>
    </submittedName>
</protein>
<sequence>MDEKDLAELPLPIIHQPWTTTGYPIVDGKYIDLSTGDTKTITDAEWRTRGHPALELYWYNRTSRTSPEEPDDLFTSFTASAFVDVMEYLKRLGKFLAGEPVKIVSLNATTYAVHVGIMTELSQEEMADRLNRYGLWPALKDHKAIS</sequence>
<organism evidence="1 2">
    <name type="scientific">Dactylonectria macrodidyma</name>
    <dbReference type="NCBI Taxonomy" id="307937"/>
    <lineage>
        <taxon>Eukaryota</taxon>
        <taxon>Fungi</taxon>
        <taxon>Dikarya</taxon>
        <taxon>Ascomycota</taxon>
        <taxon>Pezizomycotina</taxon>
        <taxon>Sordariomycetes</taxon>
        <taxon>Hypocreomycetidae</taxon>
        <taxon>Hypocreales</taxon>
        <taxon>Nectriaceae</taxon>
        <taxon>Dactylonectria</taxon>
    </lineage>
</organism>
<dbReference type="OrthoDB" id="3518210at2759"/>
<evidence type="ECO:0000313" key="1">
    <source>
        <dbReference type="EMBL" id="KAH7153511.1"/>
    </source>
</evidence>
<proteinExistence type="predicted"/>